<name>A0A8H7S6M7_9FUNG</name>
<protein>
    <recommendedName>
        <fullName evidence="7">STAS domain-containing protein</fullName>
    </recommendedName>
</protein>
<evidence type="ECO:0000256" key="5">
    <source>
        <dbReference type="SAM" id="MobiDB-lite"/>
    </source>
</evidence>
<dbReference type="CDD" id="cd07042">
    <property type="entry name" value="STAS_SulP_like_sulfate_transporter"/>
    <property type="match status" value="1"/>
</dbReference>
<accession>A0A8H7S6M7</accession>
<feature type="transmembrane region" description="Helical" evidence="6">
    <location>
        <begin position="61"/>
        <end position="81"/>
    </location>
</feature>
<feature type="domain" description="STAS" evidence="7">
    <location>
        <begin position="528"/>
        <end position="645"/>
    </location>
</feature>
<keyword evidence="2 6" id="KW-0812">Transmembrane</keyword>
<dbReference type="PANTHER" id="PTHR11814">
    <property type="entry name" value="SULFATE TRANSPORTER"/>
    <property type="match status" value="1"/>
</dbReference>
<dbReference type="InterPro" id="IPR036513">
    <property type="entry name" value="STAS_dom_sf"/>
</dbReference>
<dbReference type="EMBL" id="JAEPRB010000055">
    <property type="protein sequence ID" value="KAG2223729.1"/>
    <property type="molecule type" value="Genomic_DNA"/>
</dbReference>
<comment type="subcellular location">
    <subcellularLocation>
        <location evidence="1">Membrane</location>
        <topology evidence="1">Multi-pass membrane protein</topology>
    </subcellularLocation>
</comment>
<keyword evidence="4 6" id="KW-0472">Membrane</keyword>
<feature type="transmembrane region" description="Helical" evidence="6">
    <location>
        <begin position="169"/>
        <end position="189"/>
    </location>
</feature>
<feature type="transmembrane region" description="Helical" evidence="6">
    <location>
        <begin position="251"/>
        <end position="271"/>
    </location>
</feature>
<dbReference type="InterPro" id="IPR002645">
    <property type="entry name" value="STAS_dom"/>
</dbReference>
<dbReference type="GO" id="GO:0016020">
    <property type="term" value="C:membrane"/>
    <property type="evidence" value="ECO:0007669"/>
    <property type="project" value="UniProtKB-SubCell"/>
</dbReference>
<evidence type="ECO:0000256" key="4">
    <source>
        <dbReference type="ARBA" id="ARBA00023136"/>
    </source>
</evidence>
<dbReference type="AlphaFoldDB" id="A0A8H7S6M7"/>
<gene>
    <name evidence="8" type="ORF">INT45_003453</name>
</gene>
<evidence type="ECO:0000256" key="2">
    <source>
        <dbReference type="ARBA" id="ARBA00022692"/>
    </source>
</evidence>
<dbReference type="InterPro" id="IPR011547">
    <property type="entry name" value="SLC26A/SulP_dom"/>
</dbReference>
<dbReference type="PROSITE" id="PS50801">
    <property type="entry name" value="STAS"/>
    <property type="match status" value="1"/>
</dbReference>
<evidence type="ECO:0000313" key="9">
    <source>
        <dbReference type="Proteomes" id="UP000646827"/>
    </source>
</evidence>
<comment type="caution">
    <text evidence="8">The sequence shown here is derived from an EMBL/GenBank/DDBJ whole genome shotgun (WGS) entry which is preliminary data.</text>
</comment>
<proteinExistence type="predicted"/>
<evidence type="ECO:0000256" key="3">
    <source>
        <dbReference type="ARBA" id="ARBA00022989"/>
    </source>
</evidence>
<dbReference type="SUPFAM" id="SSF52091">
    <property type="entry name" value="SpoIIaa-like"/>
    <property type="match status" value="1"/>
</dbReference>
<feature type="transmembrane region" description="Helical" evidence="6">
    <location>
        <begin position="380"/>
        <end position="398"/>
    </location>
</feature>
<feature type="transmembrane region" description="Helical" evidence="6">
    <location>
        <begin position="31"/>
        <end position="49"/>
    </location>
</feature>
<keyword evidence="3 6" id="KW-1133">Transmembrane helix</keyword>
<feature type="transmembrane region" description="Helical" evidence="6">
    <location>
        <begin position="140"/>
        <end position="162"/>
    </location>
</feature>
<dbReference type="Gene3D" id="3.30.750.24">
    <property type="entry name" value="STAS domain"/>
    <property type="match status" value="1"/>
</dbReference>
<dbReference type="OrthoDB" id="288203at2759"/>
<keyword evidence="9" id="KW-1185">Reference proteome</keyword>
<dbReference type="Proteomes" id="UP000646827">
    <property type="component" value="Unassembled WGS sequence"/>
</dbReference>
<dbReference type="InterPro" id="IPR001902">
    <property type="entry name" value="SLC26A/SulP_fam"/>
</dbReference>
<feature type="compositionally biased region" description="Pro residues" evidence="5">
    <location>
        <begin position="791"/>
        <end position="801"/>
    </location>
</feature>
<feature type="transmembrane region" description="Helical" evidence="6">
    <location>
        <begin position="88"/>
        <end position="106"/>
    </location>
</feature>
<feature type="transmembrane region" description="Helical" evidence="6">
    <location>
        <begin position="345"/>
        <end position="368"/>
    </location>
</feature>
<evidence type="ECO:0000256" key="1">
    <source>
        <dbReference type="ARBA" id="ARBA00004141"/>
    </source>
</evidence>
<sequence length="814" mass="89346">TTNIMNSSSVVVLDYEPVTLKNKTDKFKQNWGRYLSSYIFGFFPILQWITRYNTSWMLQDMIAGGTVGMVLVPQGIAYAKIANLDPQYGLYSSFAGACFYCLFGTSKDISIGPITVVSLLVGRAVTNVTTAHPEITGPEVAIFLSVLVGIITMLMGMIRLGILVDFIPAPAIAGFMTGSAITISLGQWGKLTGIKLDTHQAPYLVIGEFFSNLGGIHVDIAFGLTCLIALYVIKHFSAKLATRWPKFKQSLFYFGIMRNGTIVIIGTFISFCINVHNPTASAFKIIKSVPAGFDAIGVPNMSLNIMSEIGDVLPSIIIILVLEHISVAKAFGRVSDYTIDPNQEILAIGVTNLVGAFFGSYPGAGAFSRTAIMARSGAKTPLSSAFSAIIVVLALYVLTPAFYYIPEAALAAVVIHAVSDLISSPKYVKELYNTSKLEFLVFASAVLITIFDGIEDGIYTAVALSLIIMLFNLARPKVEVMARSPLDPTSKSTLPIPASNDFYSSSQHYIYFDEQDPHFQTQIEPLPPGVVVLRINNALLYPNSNYVTESIIATAKKRTRQGETEENKKELLWTQNLDASKNNHLPLLEAVVLDFSSVSRIDSTGLQMLSSAREQLDRYSSHAVEWHFTGIVNSQVRSDLLLFGFGTLEDSEGMASSSTSNSTLYASSCVSGTTAATKPSPKEEDSDKIQEVTFKDSPEVINQNSIIDNDNDDKELQLQEQKPEQQHMAESYYADPMDVENIIHSYYMEDTKFSQIIVDPHNYLPRDRHPCFHWDVDSAIRSLCERWSSRRPPPILLPPPTCSSSSNSSTTGSS</sequence>
<dbReference type="NCBIfam" id="TIGR00815">
    <property type="entry name" value="sulP"/>
    <property type="match status" value="1"/>
</dbReference>
<evidence type="ECO:0000259" key="7">
    <source>
        <dbReference type="PROSITE" id="PS50801"/>
    </source>
</evidence>
<feature type="transmembrane region" description="Helical" evidence="6">
    <location>
        <begin position="434"/>
        <end position="451"/>
    </location>
</feature>
<evidence type="ECO:0000313" key="8">
    <source>
        <dbReference type="EMBL" id="KAG2223729.1"/>
    </source>
</evidence>
<reference evidence="8 9" key="1">
    <citation type="submission" date="2020-12" db="EMBL/GenBank/DDBJ databases">
        <title>Metabolic potential, ecology and presence of endohyphal bacteria is reflected in genomic diversity of Mucoromycotina.</title>
        <authorList>
            <person name="Muszewska A."/>
            <person name="Okrasinska A."/>
            <person name="Steczkiewicz K."/>
            <person name="Drgas O."/>
            <person name="Orlowska M."/>
            <person name="Perlinska-Lenart U."/>
            <person name="Aleksandrzak-Piekarczyk T."/>
            <person name="Szatraj K."/>
            <person name="Zielenkiewicz U."/>
            <person name="Pilsyk S."/>
            <person name="Malc E."/>
            <person name="Mieczkowski P."/>
            <person name="Kruszewska J.S."/>
            <person name="Biernat P."/>
            <person name="Pawlowska J."/>
        </authorList>
    </citation>
    <scope>NUCLEOTIDE SEQUENCE [LARGE SCALE GENOMIC DNA]</scope>
    <source>
        <strain evidence="8 9">CBS 142.35</strain>
    </source>
</reference>
<evidence type="ECO:0000256" key="6">
    <source>
        <dbReference type="SAM" id="Phobius"/>
    </source>
</evidence>
<dbReference type="GO" id="GO:0055085">
    <property type="term" value="P:transmembrane transport"/>
    <property type="evidence" value="ECO:0007669"/>
    <property type="project" value="InterPro"/>
</dbReference>
<dbReference type="Pfam" id="PF01740">
    <property type="entry name" value="STAS"/>
    <property type="match status" value="1"/>
</dbReference>
<feature type="region of interest" description="Disordered" evidence="5">
    <location>
        <begin position="790"/>
        <end position="814"/>
    </location>
</feature>
<feature type="non-terminal residue" evidence="8">
    <location>
        <position position="1"/>
    </location>
</feature>
<dbReference type="Pfam" id="PF00916">
    <property type="entry name" value="Sulfate_transp"/>
    <property type="match status" value="1"/>
</dbReference>
<feature type="transmembrane region" description="Helical" evidence="6">
    <location>
        <begin position="209"/>
        <end position="231"/>
    </location>
</feature>
<organism evidence="8 9">
    <name type="scientific">Circinella minor</name>
    <dbReference type="NCBI Taxonomy" id="1195481"/>
    <lineage>
        <taxon>Eukaryota</taxon>
        <taxon>Fungi</taxon>
        <taxon>Fungi incertae sedis</taxon>
        <taxon>Mucoromycota</taxon>
        <taxon>Mucoromycotina</taxon>
        <taxon>Mucoromycetes</taxon>
        <taxon>Mucorales</taxon>
        <taxon>Lichtheimiaceae</taxon>
        <taxon>Circinella</taxon>
    </lineage>
</organism>
<feature type="compositionally biased region" description="Low complexity" evidence="5">
    <location>
        <begin position="802"/>
        <end position="814"/>
    </location>
</feature>